<protein>
    <submittedName>
        <fullName evidence="1">Uncharacterized protein</fullName>
    </submittedName>
</protein>
<reference evidence="1" key="1">
    <citation type="submission" date="2018-05" db="EMBL/GenBank/DDBJ databases">
        <authorList>
            <person name="Lanie J.A."/>
            <person name="Ng W.-L."/>
            <person name="Kazmierczak K.M."/>
            <person name="Andrzejewski T.M."/>
            <person name="Davidsen T.M."/>
            <person name="Wayne K.J."/>
            <person name="Tettelin H."/>
            <person name="Glass J.I."/>
            <person name="Rusch D."/>
            <person name="Podicherti R."/>
            <person name="Tsui H.-C.T."/>
            <person name="Winkler M.E."/>
        </authorList>
    </citation>
    <scope>NUCLEOTIDE SEQUENCE</scope>
</reference>
<gene>
    <name evidence="1" type="ORF">METZ01_LOCUS489179</name>
</gene>
<name>A0A383CWP3_9ZZZZ</name>
<feature type="non-terminal residue" evidence="1">
    <location>
        <position position="37"/>
    </location>
</feature>
<sequence>MEFWSFPANYDRSYMPDPKSKYWFPVRETMDAGERES</sequence>
<accession>A0A383CWP3</accession>
<evidence type="ECO:0000313" key="1">
    <source>
        <dbReference type="EMBL" id="SVE36325.1"/>
    </source>
</evidence>
<organism evidence="1">
    <name type="scientific">marine metagenome</name>
    <dbReference type="NCBI Taxonomy" id="408172"/>
    <lineage>
        <taxon>unclassified sequences</taxon>
        <taxon>metagenomes</taxon>
        <taxon>ecological metagenomes</taxon>
    </lineage>
</organism>
<dbReference type="AlphaFoldDB" id="A0A383CWP3"/>
<proteinExistence type="predicted"/>
<dbReference type="EMBL" id="UINC01212133">
    <property type="protein sequence ID" value="SVE36325.1"/>
    <property type="molecule type" value="Genomic_DNA"/>
</dbReference>